<keyword evidence="1" id="KW-1133">Transmembrane helix</keyword>
<keyword evidence="3" id="KW-1185">Reference proteome</keyword>
<name>A0AAX4H622_9ASCO</name>
<accession>A0AAX4H622</accession>
<evidence type="ECO:0008006" key="4">
    <source>
        <dbReference type="Google" id="ProtNLM"/>
    </source>
</evidence>
<gene>
    <name evidence="2" type="ORF">PUMCH_001280</name>
</gene>
<sequence>MSVNYRRRIDRWQDEDDWLCFSSESDGDEQRRKYYHLDSQLGLWPLLTWSERVRTDTDPVATKNSTKYQKPLNPLYTWWQDAIKILDSDLEDRLRAEPHISEELWWSFAIGTKKLLLKVLCLINEYQRWERRKILSIQLMRDGTEQASRCPPTAWVLEIESFKLRLNHLYHTSIGDWDCLGSERLRKYYEEFLELLKNTNERYLELLKTLYANEFQGVWYTYAIKNKYGFPVLRMFRNRIFRDRLFFLNCPLIFFSTLVFNYWCLDNSIYYPIYLTLGLFGLLFVLLCLSFSTGQVYFHLNNLYPLRRDRLHEIVSLMEKAQLDWPQYYFPERRYMR</sequence>
<reference evidence="2 3" key="1">
    <citation type="submission" date="2023-10" db="EMBL/GenBank/DDBJ databases">
        <title>Draft Genome Sequence of Candida saopaulonensis from a very Premature Infant with Sepsis.</title>
        <authorList>
            <person name="Ning Y."/>
            <person name="Dai R."/>
            <person name="Xiao M."/>
            <person name="Xu Y."/>
            <person name="Yan Q."/>
            <person name="Zhang L."/>
        </authorList>
    </citation>
    <scope>NUCLEOTIDE SEQUENCE [LARGE SCALE GENOMIC DNA]</scope>
    <source>
        <strain evidence="2 3">19XY460</strain>
    </source>
</reference>
<dbReference type="GeneID" id="88172346"/>
<organism evidence="2 3">
    <name type="scientific">Australozyma saopauloensis</name>
    <dbReference type="NCBI Taxonomy" id="291208"/>
    <lineage>
        <taxon>Eukaryota</taxon>
        <taxon>Fungi</taxon>
        <taxon>Dikarya</taxon>
        <taxon>Ascomycota</taxon>
        <taxon>Saccharomycotina</taxon>
        <taxon>Pichiomycetes</taxon>
        <taxon>Metschnikowiaceae</taxon>
        <taxon>Australozyma</taxon>
    </lineage>
</organism>
<protein>
    <recommendedName>
        <fullName evidence="4">Autophagy-related protein 9</fullName>
    </recommendedName>
</protein>
<evidence type="ECO:0000313" key="2">
    <source>
        <dbReference type="EMBL" id="WPK24026.1"/>
    </source>
</evidence>
<dbReference type="RefSeq" id="XP_062876410.1">
    <property type="nucleotide sequence ID" value="XM_063020340.1"/>
</dbReference>
<evidence type="ECO:0000313" key="3">
    <source>
        <dbReference type="Proteomes" id="UP001338582"/>
    </source>
</evidence>
<feature type="transmembrane region" description="Helical" evidence="1">
    <location>
        <begin position="269"/>
        <end position="298"/>
    </location>
</feature>
<dbReference type="AlphaFoldDB" id="A0AAX4H622"/>
<keyword evidence="1" id="KW-0812">Transmembrane</keyword>
<dbReference type="EMBL" id="CP138895">
    <property type="protein sequence ID" value="WPK24026.1"/>
    <property type="molecule type" value="Genomic_DNA"/>
</dbReference>
<proteinExistence type="predicted"/>
<keyword evidence="1" id="KW-0472">Membrane</keyword>
<evidence type="ECO:0000256" key="1">
    <source>
        <dbReference type="SAM" id="Phobius"/>
    </source>
</evidence>
<dbReference type="KEGG" id="asau:88172346"/>
<dbReference type="Proteomes" id="UP001338582">
    <property type="component" value="Chromosome 2"/>
</dbReference>
<feature type="transmembrane region" description="Helical" evidence="1">
    <location>
        <begin position="245"/>
        <end position="263"/>
    </location>
</feature>